<gene>
    <name evidence="1" type="ORF">QNH24_18130</name>
</gene>
<organism evidence="1 2">
    <name type="scientific">Lysinibacillus pakistanensis</name>
    <dbReference type="NCBI Taxonomy" id="759811"/>
    <lineage>
        <taxon>Bacteria</taxon>
        <taxon>Bacillati</taxon>
        <taxon>Bacillota</taxon>
        <taxon>Bacilli</taxon>
        <taxon>Bacillales</taxon>
        <taxon>Bacillaceae</taxon>
        <taxon>Lysinibacillus</taxon>
    </lineage>
</organism>
<accession>A0AAX3WTF7</accession>
<dbReference type="EMBL" id="CP126101">
    <property type="protein sequence ID" value="WHY50233.1"/>
    <property type="molecule type" value="Genomic_DNA"/>
</dbReference>
<reference evidence="1" key="1">
    <citation type="submission" date="2023-05" db="EMBL/GenBank/DDBJ databases">
        <title>Comparative genomics of Bacillaceae isolates and their secondary metabolite potential.</title>
        <authorList>
            <person name="Song L."/>
            <person name="Nielsen L.J."/>
            <person name="Mohite O."/>
            <person name="Xu X."/>
            <person name="Weber T."/>
            <person name="Kovacs A.T."/>
        </authorList>
    </citation>
    <scope>NUCLEOTIDE SEQUENCE</scope>
    <source>
        <strain evidence="1">LY1</strain>
    </source>
</reference>
<dbReference type="PROSITE" id="PS51257">
    <property type="entry name" value="PROKAR_LIPOPROTEIN"/>
    <property type="match status" value="1"/>
</dbReference>
<dbReference type="AlphaFoldDB" id="A0AAX3WTF7"/>
<protein>
    <recommendedName>
        <fullName evidence="3">Lipoprotein</fullName>
    </recommendedName>
</protein>
<evidence type="ECO:0008006" key="3">
    <source>
        <dbReference type="Google" id="ProtNLM"/>
    </source>
</evidence>
<sequence>MRRFKSRYLFIIFALLLTGCVSVEKEKSLEKEKSPLTTQITIEPYNMSEKENLLISKTGVGQIEFFKLNGTPKDEDQLYFSVEVFKNGKFKEELLKTWDGPETKYQDSFISFGISDIENEGHSLKLITGTPTGIATTVYSNNMTSSSFGKLVGGKVTLEKNKPVYLAAWLGTTKNELSFGGGNNGELPSGIEEAELTFLYKVIWTNKEKK</sequence>
<dbReference type="Proteomes" id="UP001178322">
    <property type="component" value="Chromosome"/>
</dbReference>
<dbReference type="RefSeq" id="WP_283868919.1">
    <property type="nucleotide sequence ID" value="NZ_CP126101.1"/>
</dbReference>
<evidence type="ECO:0000313" key="2">
    <source>
        <dbReference type="Proteomes" id="UP001178322"/>
    </source>
</evidence>
<evidence type="ECO:0000313" key="1">
    <source>
        <dbReference type="EMBL" id="WHY50233.1"/>
    </source>
</evidence>
<name>A0AAX3WTF7_9BACI</name>
<proteinExistence type="predicted"/>